<dbReference type="AlphaFoldDB" id="A0AA88H7Q2"/>
<keyword evidence="15" id="KW-1185">Reference proteome</keyword>
<dbReference type="GO" id="GO:0015937">
    <property type="term" value="P:coenzyme A biosynthetic process"/>
    <property type="evidence" value="ECO:0007669"/>
    <property type="project" value="UniProtKB-KW"/>
</dbReference>
<evidence type="ECO:0000313" key="14">
    <source>
        <dbReference type="EMBL" id="KAK2701799.1"/>
    </source>
</evidence>
<evidence type="ECO:0000256" key="6">
    <source>
        <dbReference type="ARBA" id="ARBA00022741"/>
    </source>
</evidence>
<dbReference type="GO" id="GO:0004594">
    <property type="term" value="F:pantothenate kinase activity"/>
    <property type="evidence" value="ECO:0007669"/>
    <property type="project" value="InterPro"/>
</dbReference>
<proteinExistence type="inferred from homology"/>
<dbReference type="GO" id="GO:0005524">
    <property type="term" value="F:ATP binding"/>
    <property type="evidence" value="ECO:0007669"/>
    <property type="project" value="UniProtKB-KW"/>
</dbReference>
<comment type="caution">
    <text evidence="14">The sequence shown here is derived from an EMBL/GenBank/DDBJ whole genome shotgun (WGS) entry which is preliminary data.</text>
</comment>
<dbReference type="PANTHER" id="PTHR34265:SF1">
    <property type="entry name" value="TYPE III PANTOTHENATE KINASE"/>
    <property type="match status" value="1"/>
</dbReference>
<evidence type="ECO:0000256" key="11">
    <source>
        <dbReference type="ARBA" id="ARBA00038036"/>
    </source>
</evidence>
<dbReference type="Proteomes" id="UP001187531">
    <property type="component" value="Unassembled WGS sequence"/>
</dbReference>
<evidence type="ECO:0000256" key="10">
    <source>
        <dbReference type="ARBA" id="ARBA00022993"/>
    </source>
</evidence>
<evidence type="ECO:0000256" key="7">
    <source>
        <dbReference type="ARBA" id="ARBA00022777"/>
    </source>
</evidence>
<comment type="subunit">
    <text evidence="3">Homodimer.</text>
</comment>
<evidence type="ECO:0000256" key="2">
    <source>
        <dbReference type="ARBA" id="ARBA00004496"/>
    </source>
</evidence>
<sequence length="395" mass="44428">MTRLLIDVGNTRIKLALSEQGEFIDRDQFRWQESDLTQHFHQITSQWRTPSEVAVSNVAGPSVERLINTYCEKNWRVTPRFAKTQSECGGLMNVYPKPETLGIDRWLAMLGAWHPRRKAVCVIDCGSAVTIDRVNEAGQHLGGLIAPDENTVSQLLADNTQDAINSGCEHLFIDGLNGILERLEQAYEANVAYFGWHMNQQIDQVQTHSAMDKKPEMASSKPLVLLSEMDRLPPLREESAIPNEGQATDLATHDLIDQSPEFNLDGTAYRRSAHPRALLWVYLEPKATEAEARAQVEQLKQQGVSDYYMVTKGNMKNAISLGLFSSQETVNRRLEELAKEGYQPVVIPQHKVEQKVYINAQLNAEQSNLNLPNLPNSIKVENKACSEIALNETDH</sequence>
<accession>A0AA88H7Q2</accession>
<protein>
    <recommendedName>
        <fullName evidence="12">Type III pantothenate kinase</fullName>
    </recommendedName>
</protein>
<dbReference type="CDD" id="cd24015">
    <property type="entry name" value="ASKHA_NBD_PanK-III"/>
    <property type="match status" value="1"/>
</dbReference>
<dbReference type="EMBL" id="JAVRJZ010001680">
    <property type="protein sequence ID" value="KAK2701799.1"/>
    <property type="molecule type" value="Genomic_DNA"/>
</dbReference>
<keyword evidence="10" id="KW-0173">Coenzyme A biosynthesis</keyword>
<organism evidence="14 15">
    <name type="scientific">Artemia franciscana</name>
    <name type="common">Brine shrimp</name>
    <name type="synonym">Artemia sanfranciscana</name>
    <dbReference type="NCBI Taxonomy" id="6661"/>
    <lineage>
        <taxon>Eukaryota</taxon>
        <taxon>Metazoa</taxon>
        <taxon>Ecdysozoa</taxon>
        <taxon>Arthropoda</taxon>
        <taxon>Crustacea</taxon>
        <taxon>Branchiopoda</taxon>
        <taxon>Anostraca</taxon>
        <taxon>Artemiidae</taxon>
        <taxon>Artemia</taxon>
    </lineage>
</organism>
<dbReference type="InterPro" id="IPR007730">
    <property type="entry name" value="SPOR-like_dom"/>
</dbReference>
<evidence type="ECO:0000256" key="8">
    <source>
        <dbReference type="ARBA" id="ARBA00022840"/>
    </source>
</evidence>
<comment type="similarity">
    <text evidence="11">Belongs to the type III pantothenate kinase family.</text>
</comment>
<evidence type="ECO:0000313" key="15">
    <source>
        <dbReference type="Proteomes" id="UP001187531"/>
    </source>
</evidence>
<dbReference type="SUPFAM" id="SSF53067">
    <property type="entry name" value="Actin-like ATPase domain"/>
    <property type="match status" value="2"/>
</dbReference>
<gene>
    <name evidence="14" type="ORF">QYM36_019554</name>
</gene>
<comment type="cofactor">
    <cofactor evidence="1">
        <name>K(+)</name>
        <dbReference type="ChEBI" id="CHEBI:29103"/>
    </cofactor>
</comment>
<evidence type="ECO:0000256" key="5">
    <source>
        <dbReference type="ARBA" id="ARBA00022679"/>
    </source>
</evidence>
<keyword evidence="8" id="KW-0067">ATP-binding</keyword>
<evidence type="ECO:0000256" key="9">
    <source>
        <dbReference type="ARBA" id="ARBA00022958"/>
    </source>
</evidence>
<dbReference type="InterPro" id="IPR043129">
    <property type="entry name" value="ATPase_NBD"/>
</dbReference>
<keyword evidence="9" id="KW-0630">Potassium</keyword>
<keyword evidence="6" id="KW-0547">Nucleotide-binding</keyword>
<dbReference type="GO" id="GO:0005737">
    <property type="term" value="C:cytoplasm"/>
    <property type="evidence" value="ECO:0007669"/>
    <property type="project" value="UniProtKB-SubCell"/>
</dbReference>
<name>A0AA88H7Q2_ARTSF</name>
<dbReference type="InterPro" id="IPR004619">
    <property type="entry name" value="Type_III_PanK"/>
</dbReference>
<dbReference type="Pfam" id="PF05036">
    <property type="entry name" value="SPOR"/>
    <property type="match status" value="1"/>
</dbReference>
<dbReference type="Gene3D" id="3.30.420.40">
    <property type="match status" value="1"/>
</dbReference>
<keyword evidence="7" id="KW-0418">Kinase</keyword>
<keyword evidence="4" id="KW-0963">Cytoplasm</keyword>
<dbReference type="Pfam" id="PF03309">
    <property type="entry name" value="Pan_kinase"/>
    <property type="match status" value="1"/>
</dbReference>
<comment type="subcellular location">
    <subcellularLocation>
        <location evidence="2">Cytoplasm</location>
    </subcellularLocation>
</comment>
<evidence type="ECO:0000256" key="3">
    <source>
        <dbReference type="ARBA" id="ARBA00011738"/>
    </source>
</evidence>
<dbReference type="NCBIfam" id="TIGR00671">
    <property type="entry name" value="baf"/>
    <property type="match status" value="1"/>
</dbReference>
<keyword evidence="5" id="KW-0808">Transferase</keyword>
<feature type="domain" description="SPOR" evidence="13">
    <location>
        <begin position="287"/>
        <end position="347"/>
    </location>
</feature>
<dbReference type="PANTHER" id="PTHR34265">
    <property type="entry name" value="TYPE III PANTOTHENATE KINASE"/>
    <property type="match status" value="1"/>
</dbReference>
<dbReference type="GO" id="GO:0042834">
    <property type="term" value="F:peptidoglycan binding"/>
    <property type="evidence" value="ECO:0007669"/>
    <property type="project" value="InterPro"/>
</dbReference>
<evidence type="ECO:0000256" key="4">
    <source>
        <dbReference type="ARBA" id="ARBA00022490"/>
    </source>
</evidence>
<evidence type="ECO:0000256" key="12">
    <source>
        <dbReference type="ARBA" id="ARBA00040883"/>
    </source>
</evidence>
<reference evidence="14" key="1">
    <citation type="submission" date="2023-07" db="EMBL/GenBank/DDBJ databases">
        <title>Chromosome-level genome assembly of Artemia franciscana.</title>
        <authorList>
            <person name="Jo E."/>
        </authorList>
    </citation>
    <scope>NUCLEOTIDE SEQUENCE</scope>
    <source>
        <tissue evidence="14">Whole body</tissue>
    </source>
</reference>
<evidence type="ECO:0000259" key="13">
    <source>
        <dbReference type="Pfam" id="PF05036"/>
    </source>
</evidence>
<evidence type="ECO:0000256" key="1">
    <source>
        <dbReference type="ARBA" id="ARBA00001958"/>
    </source>
</evidence>